<organism evidence="2 3">
    <name type="scientific">Salinigranum rubrum</name>
    <dbReference type="NCBI Taxonomy" id="755307"/>
    <lineage>
        <taxon>Archaea</taxon>
        <taxon>Methanobacteriati</taxon>
        <taxon>Methanobacteriota</taxon>
        <taxon>Stenosarchaea group</taxon>
        <taxon>Halobacteria</taxon>
        <taxon>Halobacteriales</taxon>
        <taxon>Haloferacaceae</taxon>
        <taxon>Salinigranum</taxon>
    </lineage>
</organism>
<feature type="transmembrane region" description="Helical" evidence="1">
    <location>
        <begin position="209"/>
        <end position="230"/>
    </location>
</feature>
<dbReference type="EMBL" id="CP026309">
    <property type="protein sequence ID" value="AUV81210.1"/>
    <property type="molecule type" value="Genomic_DNA"/>
</dbReference>
<dbReference type="GeneID" id="35591557"/>
<feature type="transmembrane region" description="Helical" evidence="1">
    <location>
        <begin position="147"/>
        <end position="165"/>
    </location>
</feature>
<sequence length="260" mass="28203">MRNLRSLSIVFVIAGVLALVRFTLPTNTQVALAFNHQNPSLYALWTSALVHESNAHLFNNLRGYLLTALPAYAAFALLDQRRKFWVTTVAFLVIVPPLATGLSFLVFDYKGIELIYSRGFSAVVGAYAGLAIIAGLQLVEEAPNTEIGYYICANYGLVLFAVFALEFPDLRLLFGILFFVSVLVLIWGFRREIVADPTEVGTWFKENTVVGAVSVVGFLSGVLIVLGLFPSEVAQGGTLVNFVGHGVGIIFGLLAGLNVL</sequence>
<evidence type="ECO:0008006" key="4">
    <source>
        <dbReference type="Google" id="ProtNLM"/>
    </source>
</evidence>
<accession>A0A2I8VH19</accession>
<protein>
    <recommendedName>
        <fullName evidence="4">Rhomboid family intramembrane serine protease</fullName>
    </recommendedName>
</protein>
<dbReference type="Proteomes" id="UP000236584">
    <property type="component" value="Chromosome"/>
</dbReference>
<proteinExistence type="predicted"/>
<dbReference type="AlphaFoldDB" id="A0A2I8VH19"/>
<keyword evidence="3" id="KW-1185">Reference proteome</keyword>
<evidence type="ECO:0000313" key="2">
    <source>
        <dbReference type="EMBL" id="AUV81210.1"/>
    </source>
</evidence>
<dbReference type="RefSeq" id="WP_103424898.1">
    <property type="nucleotide sequence ID" value="NZ_CP026309.1"/>
</dbReference>
<name>A0A2I8VH19_9EURY</name>
<keyword evidence="1" id="KW-0472">Membrane</keyword>
<keyword evidence="1" id="KW-0812">Transmembrane</keyword>
<feature type="transmembrane region" description="Helical" evidence="1">
    <location>
        <begin position="85"/>
        <end position="107"/>
    </location>
</feature>
<gene>
    <name evidence="2" type="ORF">C2R22_05665</name>
</gene>
<reference evidence="2 3" key="1">
    <citation type="submission" date="2018-01" db="EMBL/GenBank/DDBJ databases">
        <title>Complete genome sequence of Salinigranum rubrum GX10T, an extremely halophilic archaeon isolated from a marine solar saltern.</title>
        <authorList>
            <person name="Han S."/>
        </authorList>
    </citation>
    <scope>NUCLEOTIDE SEQUENCE [LARGE SCALE GENOMIC DNA]</scope>
    <source>
        <strain evidence="2 3">GX10</strain>
    </source>
</reference>
<evidence type="ECO:0000256" key="1">
    <source>
        <dbReference type="SAM" id="Phobius"/>
    </source>
</evidence>
<evidence type="ECO:0000313" key="3">
    <source>
        <dbReference type="Proteomes" id="UP000236584"/>
    </source>
</evidence>
<feature type="transmembrane region" description="Helical" evidence="1">
    <location>
        <begin position="171"/>
        <end position="189"/>
    </location>
</feature>
<dbReference type="KEGG" id="srub:C2R22_05665"/>
<feature type="transmembrane region" description="Helical" evidence="1">
    <location>
        <begin position="119"/>
        <end position="140"/>
    </location>
</feature>
<keyword evidence="1" id="KW-1133">Transmembrane helix</keyword>
<feature type="transmembrane region" description="Helical" evidence="1">
    <location>
        <begin position="242"/>
        <end position="259"/>
    </location>
</feature>